<dbReference type="Gene3D" id="3.40.50.10440">
    <property type="entry name" value="Dihydroxyacetone kinase, domain 1"/>
    <property type="match status" value="1"/>
</dbReference>
<dbReference type="PANTHER" id="PTHR28629:SF4">
    <property type="entry name" value="TRIOKINASE_FMN CYCLASE"/>
    <property type="match status" value="1"/>
</dbReference>
<dbReference type="EMBL" id="AP012159">
    <property type="protein sequence ID" value="BAK82939.1"/>
    <property type="molecule type" value="Genomic_DNA"/>
</dbReference>
<evidence type="ECO:0000259" key="5">
    <source>
        <dbReference type="PROSITE" id="PS51480"/>
    </source>
</evidence>
<dbReference type="InterPro" id="IPR050861">
    <property type="entry name" value="Dihydroxyacetone_Kinase"/>
</dbReference>
<keyword evidence="4" id="KW-0067">ATP-binding</keyword>
<dbReference type="GO" id="GO:0005524">
    <property type="term" value="F:ATP binding"/>
    <property type="evidence" value="ECO:0007669"/>
    <property type="project" value="UniProtKB-KW"/>
</dbReference>
<dbReference type="GO" id="GO:0004371">
    <property type="term" value="F:glycerone kinase activity"/>
    <property type="evidence" value="ECO:0007669"/>
    <property type="project" value="InterPro"/>
</dbReference>
<dbReference type="GO" id="GO:0005829">
    <property type="term" value="C:cytosol"/>
    <property type="evidence" value="ECO:0007669"/>
    <property type="project" value="TreeGrafter"/>
</dbReference>
<dbReference type="KEGG" id="gxy:GLX_05270"/>
<dbReference type="Gene3D" id="1.25.40.340">
    <property type="match status" value="1"/>
</dbReference>
<evidence type="ECO:0000313" key="7">
    <source>
        <dbReference type="EMBL" id="BAK82939.1"/>
    </source>
</evidence>
<dbReference type="Proteomes" id="UP000009044">
    <property type="component" value="Chromosome"/>
</dbReference>
<proteinExistence type="predicted"/>
<dbReference type="SMART" id="SM01120">
    <property type="entry name" value="Dak2"/>
    <property type="match status" value="1"/>
</dbReference>
<dbReference type="AlphaFoldDB" id="G2I492"/>
<keyword evidence="2" id="KW-0547">Nucleotide-binding</keyword>
<dbReference type="PROSITE" id="PS51481">
    <property type="entry name" value="DHAK"/>
    <property type="match status" value="1"/>
</dbReference>
<dbReference type="STRING" id="634177.GLX_05270"/>
<dbReference type="FunFam" id="1.25.40.340:FF:000002">
    <property type="entry name" value="Dihydroxyacetone kinase, L subunit"/>
    <property type="match status" value="1"/>
</dbReference>
<dbReference type="FunFam" id="3.40.50.10440:FF:000001">
    <property type="entry name" value="Dihydroxyacetone kinase, DhaK subunit"/>
    <property type="match status" value="1"/>
</dbReference>
<dbReference type="PROSITE" id="PS51480">
    <property type="entry name" value="DHAL"/>
    <property type="match status" value="1"/>
</dbReference>
<evidence type="ECO:0000259" key="6">
    <source>
        <dbReference type="PROSITE" id="PS51481"/>
    </source>
</evidence>
<evidence type="ECO:0000256" key="3">
    <source>
        <dbReference type="ARBA" id="ARBA00022777"/>
    </source>
</evidence>
<dbReference type="eggNOG" id="COG2376">
    <property type="taxonomic scope" value="Bacteria"/>
</dbReference>
<accession>G2I492</accession>
<dbReference type="InterPro" id="IPR036117">
    <property type="entry name" value="DhaL_dom_sf"/>
</dbReference>
<keyword evidence="3 7" id="KW-0418">Kinase</keyword>
<dbReference type="PANTHER" id="PTHR28629">
    <property type="entry name" value="TRIOKINASE/FMN CYCLASE"/>
    <property type="match status" value="1"/>
</dbReference>
<dbReference type="Pfam" id="PF02734">
    <property type="entry name" value="Dak2"/>
    <property type="match status" value="1"/>
</dbReference>
<evidence type="ECO:0000313" key="8">
    <source>
        <dbReference type="Proteomes" id="UP000009044"/>
    </source>
</evidence>
<sequence>MIMKRFFNTRETIVTEALDGFLRSAAGQHLCRLDGYPDTCVIMQREPDRGQVSVISGGGSGHEPAHAGFVGRGMLTAAVCGALFASPCVDAVVAAILATTGEAGCLLVVKNYTGDRLNFGLAAERARALGKQVEMVIVGDDIALPDSATPRGVAGTVLAHKLAGYGATQGWPLARVAEFVRDGAGRMRTLGMALEDCNPYEAGRISRLAADEAELGLGIHGEPGAQRIALATASDLMRRVADALEANLPATVRNTRFAVVLNNLGCVPEVEMALLLEAFSHTPLARRASYVIGPAPLMTALDMNGFSLTLIELDEAITQALQAPVQPRAWPGMAPRHSPAVAPMPTMPSAFPYPASANPAVKTLLEQGAKILIANEAPLNELDGRIGDGDAGSTFAGAAREITAALDRLPMADPHQLMTTLSNILTQHAGGSSGVLFAIMFAAAGRSTAPWRDALCEGLEHMMACGGAKPGDRTMIDALHPALEALARTGSLHDAARAARTGADATTTMETARAGRAAYVPSEHVRNVPDPGAEAVARLLEGLAGK</sequence>
<dbReference type="InterPro" id="IPR004007">
    <property type="entry name" value="DhaL_dom"/>
</dbReference>
<dbReference type="SUPFAM" id="SSF82549">
    <property type="entry name" value="DAK1/DegV-like"/>
    <property type="match status" value="1"/>
</dbReference>
<evidence type="ECO:0000256" key="1">
    <source>
        <dbReference type="ARBA" id="ARBA00022679"/>
    </source>
</evidence>
<dbReference type="Gene3D" id="3.30.1180.20">
    <property type="entry name" value="Dihydroxyacetone kinase, domain 2"/>
    <property type="match status" value="1"/>
</dbReference>
<protein>
    <submittedName>
        <fullName evidence="7">Dihydroxyacetone kinase</fullName>
    </submittedName>
</protein>
<organism evidence="7 8">
    <name type="scientific">Komagataeibacter medellinensis (strain NBRC 3288 / BCRC 11682 / LMG 1693 / Kondo 51)</name>
    <name type="common">Gluconacetobacter medellinensis</name>
    <dbReference type="NCBI Taxonomy" id="634177"/>
    <lineage>
        <taxon>Bacteria</taxon>
        <taxon>Pseudomonadati</taxon>
        <taxon>Pseudomonadota</taxon>
        <taxon>Alphaproteobacteria</taxon>
        <taxon>Acetobacterales</taxon>
        <taxon>Acetobacteraceae</taxon>
        <taxon>Komagataeibacter</taxon>
    </lineage>
</organism>
<dbReference type="SUPFAM" id="SSF101473">
    <property type="entry name" value="DhaL-like"/>
    <property type="match status" value="1"/>
</dbReference>
<name>G2I492_KOMMN</name>
<dbReference type="Pfam" id="PF02733">
    <property type="entry name" value="Dak1"/>
    <property type="match status" value="1"/>
</dbReference>
<dbReference type="InterPro" id="IPR004006">
    <property type="entry name" value="DhaK_dom"/>
</dbReference>
<dbReference type="GO" id="GO:0019563">
    <property type="term" value="P:glycerol catabolic process"/>
    <property type="evidence" value="ECO:0007669"/>
    <property type="project" value="TreeGrafter"/>
</dbReference>
<feature type="domain" description="DhaL" evidence="5">
    <location>
        <begin position="359"/>
        <end position="545"/>
    </location>
</feature>
<dbReference type="PATRIC" id="fig|634177.7.peg.629"/>
<feature type="domain" description="DhaK" evidence="6">
    <location>
        <begin position="9"/>
        <end position="330"/>
    </location>
</feature>
<keyword evidence="1" id="KW-0808">Transferase</keyword>
<dbReference type="HOGENOM" id="CLU_017054_6_2_5"/>
<reference evidence="8" key="1">
    <citation type="journal article" date="2011" name="J. Bacteriol.">
        <title>Complete genome sequence of NBRC 3288, a unique cellulose-nonproducing strain of Gluconacetobacter xylinus isolated from vinegar.</title>
        <authorList>
            <person name="Ogino H."/>
            <person name="Azuma Y."/>
            <person name="Hosoyama A."/>
            <person name="Nakazawa H."/>
            <person name="Matsutani M."/>
            <person name="Hasegawa A."/>
            <person name="Otsuyama K."/>
            <person name="Matsushita K."/>
            <person name="Fujita N."/>
            <person name="Shirai M."/>
        </authorList>
    </citation>
    <scope>NUCLEOTIDE SEQUENCE [LARGE SCALE GENOMIC DNA]</scope>
    <source>
        <strain evidence="8">NBRC 3288 / BCRC 11682 / LMG 1693</strain>
    </source>
</reference>
<evidence type="ECO:0000256" key="2">
    <source>
        <dbReference type="ARBA" id="ARBA00022741"/>
    </source>
</evidence>
<gene>
    <name evidence="7" type="ordered locus">GLX_05270</name>
</gene>
<evidence type="ECO:0000256" key="4">
    <source>
        <dbReference type="ARBA" id="ARBA00022840"/>
    </source>
</evidence>